<keyword evidence="2" id="KW-1277">Toxin-antitoxin system</keyword>
<comment type="caution">
    <text evidence="6">The sequence shown here is derived from an EMBL/GenBank/DDBJ whole genome shotgun (WGS) entry which is preliminary data.</text>
</comment>
<evidence type="ECO:0000256" key="5">
    <source>
        <dbReference type="ARBA" id="ARBA00022801"/>
    </source>
</evidence>
<gene>
    <name evidence="6" type="ORF">H9703_04875</name>
</gene>
<dbReference type="Proteomes" id="UP000823906">
    <property type="component" value="Unassembled WGS sequence"/>
</dbReference>
<sequence length="116" mass="13374">MLPPDKQRLEHILDYCCEIEKTIARYGSDFAIFDRDRDYQRSVSFSILQIGELSGGLSLAFRQATADRIQWGPMKGMRNLVAHNYGSMSREIIWETAVTDIPALKRFCQEQLDAEE</sequence>
<evidence type="ECO:0000256" key="4">
    <source>
        <dbReference type="ARBA" id="ARBA00022741"/>
    </source>
</evidence>
<keyword evidence="3" id="KW-0540">Nuclease</keyword>
<evidence type="ECO:0000256" key="1">
    <source>
        <dbReference type="ARBA" id="ARBA00022553"/>
    </source>
</evidence>
<reference evidence="6" key="1">
    <citation type="journal article" date="2021" name="PeerJ">
        <title>Extensive microbial diversity within the chicken gut microbiome revealed by metagenomics and culture.</title>
        <authorList>
            <person name="Gilroy R."/>
            <person name="Ravi A."/>
            <person name="Getino M."/>
            <person name="Pursley I."/>
            <person name="Horton D.L."/>
            <person name="Alikhan N.F."/>
            <person name="Baker D."/>
            <person name="Gharbi K."/>
            <person name="Hall N."/>
            <person name="Watson M."/>
            <person name="Adriaenssens E.M."/>
            <person name="Foster-Nyarko E."/>
            <person name="Jarju S."/>
            <person name="Secka A."/>
            <person name="Antonio M."/>
            <person name="Oren A."/>
            <person name="Chaudhuri R.R."/>
            <person name="La Ragione R."/>
            <person name="Hildebrand F."/>
            <person name="Pallen M.J."/>
        </authorList>
    </citation>
    <scope>NUCLEOTIDE SEQUENCE</scope>
    <source>
        <strain evidence="6">ChiSjej5B23-2810</strain>
    </source>
</reference>
<protein>
    <submittedName>
        <fullName evidence="6">DUF86 domain-containing protein</fullName>
    </submittedName>
</protein>
<dbReference type="GO" id="GO:0004540">
    <property type="term" value="F:RNA nuclease activity"/>
    <property type="evidence" value="ECO:0007669"/>
    <property type="project" value="InterPro"/>
</dbReference>
<keyword evidence="5" id="KW-0378">Hydrolase</keyword>
<evidence type="ECO:0000313" key="7">
    <source>
        <dbReference type="Proteomes" id="UP000823906"/>
    </source>
</evidence>
<name>A0A9D2T4T8_9FIRM</name>
<dbReference type="InterPro" id="IPR008201">
    <property type="entry name" value="HepT-like"/>
</dbReference>
<reference evidence="6" key="2">
    <citation type="submission" date="2021-04" db="EMBL/GenBank/DDBJ databases">
        <authorList>
            <person name="Gilroy R."/>
        </authorList>
    </citation>
    <scope>NUCLEOTIDE SEQUENCE</scope>
    <source>
        <strain evidence="6">ChiSjej5B23-2810</strain>
    </source>
</reference>
<evidence type="ECO:0000256" key="3">
    <source>
        <dbReference type="ARBA" id="ARBA00022722"/>
    </source>
</evidence>
<dbReference type="PANTHER" id="PTHR34139:SF1">
    <property type="entry name" value="RNASE MJ1380-RELATED"/>
    <property type="match status" value="1"/>
</dbReference>
<dbReference type="GO" id="GO:0110001">
    <property type="term" value="C:toxin-antitoxin complex"/>
    <property type="evidence" value="ECO:0007669"/>
    <property type="project" value="InterPro"/>
</dbReference>
<organism evidence="6 7">
    <name type="scientific">Candidatus Faecalibacterium faecigallinarum</name>
    <dbReference type="NCBI Taxonomy" id="2838577"/>
    <lineage>
        <taxon>Bacteria</taxon>
        <taxon>Bacillati</taxon>
        <taxon>Bacillota</taxon>
        <taxon>Clostridia</taxon>
        <taxon>Eubacteriales</taxon>
        <taxon>Oscillospiraceae</taxon>
        <taxon>Faecalibacterium</taxon>
    </lineage>
</organism>
<proteinExistence type="predicted"/>
<dbReference type="InterPro" id="IPR051813">
    <property type="entry name" value="HepT_RNase_toxin"/>
</dbReference>
<dbReference type="GO" id="GO:0000166">
    <property type="term" value="F:nucleotide binding"/>
    <property type="evidence" value="ECO:0007669"/>
    <property type="project" value="UniProtKB-KW"/>
</dbReference>
<accession>A0A9D2T4T8</accession>
<dbReference type="PANTHER" id="PTHR34139">
    <property type="entry name" value="UPF0331 PROTEIN MJ0127"/>
    <property type="match status" value="1"/>
</dbReference>
<dbReference type="EMBL" id="DWWN01000035">
    <property type="protein sequence ID" value="HJC45451.1"/>
    <property type="molecule type" value="Genomic_DNA"/>
</dbReference>
<dbReference type="AlphaFoldDB" id="A0A9D2T4T8"/>
<dbReference type="GO" id="GO:0016787">
    <property type="term" value="F:hydrolase activity"/>
    <property type="evidence" value="ECO:0007669"/>
    <property type="project" value="UniProtKB-KW"/>
</dbReference>
<keyword evidence="4" id="KW-0547">Nucleotide-binding</keyword>
<keyword evidence="1" id="KW-0597">Phosphoprotein</keyword>
<dbReference type="Pfam" id="PF01934">
    <property type="entry name" value="HepT-like"/>
    <property type="match status" value="1"/>
</dbReference>
<evidence type="ECO:0000313" key="6">
    <source>
        <dbReference type="EMBL" id="HJC45451.1"/>
    </source>
</evidence>
<evidence type="ECO:0000256" key="2">
    <source>
        <dbReference type="ARBA" id="ARBA00022649"/>
    </source>
</evidence>